<evidence type="ECO:0000256" key="1">
    <source>
        <dbReference type="SAM" id="Phobius"/>
    </source>
</evidence>
<comment type="caution">
    <text evidence="2">The sequence shown here is derived from an EMBL/GenBank/DDBJ whole genome shotgun (WGS) entry which is preliminary data.</text>
</comment>
<keyword evidence="1" id="KW-1133">Transmembrane helix</keyword>
<organism evidence="2 3">
    <name type="scientific">Microbacterium nanhaiense</name>
    <dbReference type="NCBI Taxonomy" id="1301026"/>
    <lineage>
        <taxon>Bacteria</taxon>
        <taxon>Bacillati</taxon>
        <taxon>Actinomycetota</taxon>
        <taxon>Actinomycetes</taxon>
        <taxon>Micrococcales</taxon>
        <taxon>Microbacteriaceae</taxon>
        <taxon>Microbacterium</taxon>
    </lineage>
</organism>
<keyword evidence="3" id="KW-1185">Reference proteome</keyword>
<feature type="transmembrane region" description="Helical" evidence="1">
    <location>
        <begin position="7"/>
        <end position="25"/>
    </location>
</feature>
<accession>A0ABQ2N928</accession>
<evidence type="ECO:0000313" key="3">
    <source>
        <dbReference type="Proteomes" id="UP000638043"/>
    </source>
</evidence>
<dbReference type="Proteomes" id="UP000638043">
    <property type="component" value="Unassembled WGS sequence"/>
</dbReference>
<reference evidence="3" key="1">
    <citation type="journal article" date="2019" name="Int. J. Syst. Evol. Microbiol.">
        <title>The Global Catalogue of Microorganisms (GCM) 10K type strain sequencing project: providing services to taxonomists for standard genome sequencing and annotation.</title>
        <authorList>
            <consortium name="The Broad Institute Genomics Platform"/>
            <consortium name="The Broad Institute Genome Sequencing Center for Infectious Disease"/>
            <person name="Wu L."/>
            <person name="Ma J."/>
        </authorList>
    </citation>
    <scope>NUCLEOTIDE SEQUENCE [LARGE SCALE GENOMIC DNA]</scope>
    <source>
        <strain evidence="3">CGMCC 4.7181</strain>
    </source>
</reference>
<protein>
    <recommendedName>
        <fullName evidence="4">Glycine zipper family protein</fullName>
    </recommendedName>
</protein>
<dbReference type="RefSeq" id="WP_188703221.1">
    <property type="nucleotide sequence ID" value="NZ_BMMQ01000014.1"/>
</dbReference>
<dbReference type="EMBL" id="BMMQ01000014">
    <property type="protein sequence ID" value="GGO67568.1"/>
    <property type="molecule type" value="Genomic_DNA"/>
</dbReference>
<keyword evidence="1" id="KW-0472">Membrane</keyword>
<name>A0ABQ2N928_9MICO</name>
<evidence type="ECO:0008006" key="4">
    <source>
        <dbReference type="Google" id="ProtNLM"/>
    </source>
</evidence>
<keyword evidence="1" id="KW-0812">Transmembrane</keyword>
<sequence>MAGRASMVNPGLAIGAGVAIGTGLSIALDNWLYLALGISLGVVFGAASPPGGDRQGPDE</sequence>
<evidence type="ECO:0000313" key="2">
    <source>
        <dbReference type="EMBL" id="GGO67568.1"/>
    </source>
</evidence>
<gene>
    <name evidence="2" type="ORF">GCM10010910_29640</name>
</gene>
<proteinExistence type="predicted"/>